<dbReference type="Gene3D" id="1.25.40.20">
    <property type="entry name" value="Ankyrin repeat-containing domain"/>
    <property type="match status" value="1"/>
</dbReference>
<keyword evidence="5" id="KW-0040">ANK repeat</keyword>
<reference evidence="9" key="1">
    <citation type="submission" date="2021-02" db="EMBL/GenBank/DDBJ databases">
        <authorList>
            <person name="Dougan E. K."/>
            <person name="Rhodes N."/>
            <person name="Thang M."/>
            <person name="Chan C."/>
        </authorList>
    </citation>
    <scope>NUCLEOTIDE SEQUENCE</scope>
</reference>
<feature type="transmembrane region" description="Helical" evidence="7">
    <location>
        <begin position="798"/>
        <end position="822"/>
    </location>
</feature>
<dbReference type="SMART" id="SM00456">
    <property type="entry name" value="WW"/>
    <property type="match status" value="1"/>
</dbReference>
<accession>A0A813FG13</accession>
<dbReference type="Gene3D" id="2.20.70.10">
    <property type="match status" value="1"/>
</dbReference>
<dbReference type="InterPro" id="IPR036020">
    <property type="entry name" value="WW_dom_sf"/>
</dbReference>
<sequence length="1178" mass="130984">MALPTSAEQARKTLIIRTEDELKAFRLTEGDQEEQEGEQNEQEEQDDEDEDENLTAEECRLQKEFADEQRFQFSRIVSATRLHLPPEAEEIPEATADHLRKYVSQAKMLGVVAAIAVNGHVDEVSRIAEETEPGFKVNILHVPCWGAFVPALNALLNFAQGKGKKYILYQSLEVCCARDVLQRLLDHHTADTLVVGPVVDGHVFCDGEQPLNGRSSPWNTPSGFVVRAEAGAHRCIAWGSFRLVPRSCDGAGLSDEAPRESHAAVPASPISGTPWVERRGPSKERRGPSKSTLTPALSLNFPMKCVRVKTFMEFDVMPSYGQLLAKNLLVEPSDNEAVHFISHEWLSRRHPDPDSNQLRRMQGVFLEILEGRSEKLFSADDWITFSKGTSIGSPQRSQLAADESAQRCSDTITEDTLKQDIEEGLIWLDWSSIPQVLEVSEDRVEQTLKDQLAAIHSIGAYLDRSSYFWILAPTALHKDQKTLRDFSTYRTRAWCRLEEWANLLSSSSMMPLVVTKAPRRISGHQGRNEHDLTLFDIAAFTGNDPIVRELLDGRRKGEPWFLDEMGHTDFHVYQGYVSIFKLFLETGDIGKEQIDGYNTWGAARIHMSSEYGNMEMLRLLLANDAEVDLPKRPCSAYAGRTALHCASLRSQFECCETLIRHGASMHTRDAHGATVLHMAALEPLCLVGNQDPNAKMTTVRLLLEAKADPSVRNDAGHTAAELLVLASGHSAGELWLALCTHDPLDPEPLRFWVIAWCQDIAMATLFADVENQFKAGDRPSELRGISQEQVRLGFVRKVYGIVCAQVVFTAAVAALCVHGPLAKPLLVFVSGRPGLYKWGSLISTMAALFCLMACKKRYPLNLWVLGAFTAVISVNVGVVCAFVSAAGLGGIIVQAAAITSLLFGGLTLYAFKSKRNFSFLGATLFPLLFAMSAFGLLSMFFPSLRMGITGLLYSLAGAVIFCAYIVFDTFRILHVLKPDDYVEAAIQLYLDIINLFLYILDILLKLSKNRMRDNLETHELKHGLIRTSILVIMMPKNICPGMKPSTLISLRDAQPFGMRNHLETHELKHGLIRTSILVIMMPKNICPESGEFERFRDILEQMKSHGLPENNGTQAQIRDMERLRSRATRPARAPPLSAAAAAPLPSGWQEAVDPASGQTYYWNTSDPAGTTTWQRPSA</sequence>
<keyword evidence="10" id="KW-1185">Reference proteome</keyword>
<comment type="subcellular location">
    <subcellularLocation>
        <location evidence="1">Membrane</location>
        <topology evidence="1">Multi-pass membrane protein</topology>
    </subcellularLocation>
</comment>
<protein>
    <recommendedName>
        <fullName evidence="8">WW domain-containing protein</fullName>
    </recommendedName>
</protein>
<feature type="compositionally biased region" description="Acidic residues" evidence="6">
    <location>
        <begin position="30"/>
        <end position="54"/>
    </location>
</feature>
<dbReference type="EMBL" id="CAJNNV010025041">
    <property type="protein sequence ID" value="CAE8611730.1"/>
    <property type="molecule type" value="Genomic_DNA"/>
</dbReference>
<keyword evidence="4 7" id="KW-0472">Membrane</keyword>
<dbReference type="PROSITE" id="PS50088">
    <property type="entry name" value="ANK_REPEAT"/>
    <property type="match status" value="2"/>
</dbReference>
<dbReference type="PANTHER" id="PTHR23291:SF50">
    <property type="entry name" value="PROTEIN LIFEGUARD 4"/>
    <property type="match status" value="1"/>
</dbReference>
<dbReference type="AlphaFoldDB" id="A0A813FG13"/>
<evidence type="ECO:0000256" key="1">
    <source>
        <dbReference type="ARBA" id="ARBA00004141"/>
    </source>
</evidence>
<feature type="region of interest" description="Disordered" evidence="6">
    <location>
        <begin position="255"/>
        <end position="293"/>
    </location>
</feature>
<evidence type="ECO:0000256" key="7">
    <source>
        <dbReference type="SAM" id="Phobius"/>
    </source>
</evidence>
<feature type="transmembrane region" description="Helical" evidence="7">
    <location>
        <begin position="986"/>
        <end position="1004"/>
    </location>
</feature>
<evidence type="ECO:0000313" key="9">
    <source>
        <dbReference type="EMBL" id="CAE8611730.1"/>
    </source>
</evidence>
<dbReference type="PROSITE" id="PS50297">
    <property type="entry name" value="ANK_REP_REGION"/>
    <property type="match status" value="1"/>
</dbReference>
<feature type="compositionally biased region" description="Low complexity" evidence="6">
    <location>
        <begin position="1128"/>
        <end position="1146"/>
    </location>
</feature>
<dbReference type="OrthoDB" id="195748at2759"/>
<dbReference type="Pfam" id="PF12796">
    <property type="entry name" value="Ank_2"/>
    <property type="match status" value="1"/>
</dbReference>
<proteinExistence type="predicted"/>
<keyword evidence="2 7" id="KW-0812">Transmembrane</keyword>
<feature type="transmembrane region" description="Helical" evidence="7">
    <location>
        <begin position="917"/>
        <end position="941"/>
    </location>
</feature>
<dbReference type="PANTHER" id="PTHR23291">
    <property type="entry name" value="BAX INHIBITOR-RELATED"/>
    <property type="match status" value="1"/>
</dbReference>
<feature type="region of interest" description="Disordered" evidence="6">
    <location>
        <begin position="1125"/>
        <end position="1178"/>
    </location>
</feature>
<dbReference type="InterPro" id="IPR006214">
    <property type="entry name" value="Bax_inhibitor_1-related"/>
</dbReference>
<evidence type="ECO:0000256" key="4">
    <source>
        <dbReference type="ARBA" id="ARBA00023136"/>
    </source>
</evidence>
<evidence type="ECO:0000256" key="5">
    <source>
        <dbReference type="PROSITE-ProRule" id="PRU00023"/>
    </source>
</evidence>
<feature type="transmembrane region" description="Helical" evidence="7">
    <location>
        <begin position="948"/>
        <end position="966"/>
    </location>
</feature>
<gene>
    <name evidence="9" type="ORF">PGLA1383_LOCUS29531</name>
</gene>
<feature type="compositionally biased region" description="Basic and acidic residues" evidence="6">
    <location>
        <begin position="276"/>
        <end position="287"/>
    </location>
</feature>
<dbReference type="InterPro" id="IPR001202">
    <property type="entry name" value="WW_dom"/>
</dbReference>
<feature type="domain" description="WW" evidence="8">
    <location>
        <begin position="1142"/>
        <end position="1178"/>
    </location>
</feature>
<dbReference type="InterPro" id="IPR002110">
    <property type="entry name" value="Ankyrin_rpt"/>
</dbReference>
<evidence type="ECO:0000259" key="8">
    <source>
        <dbReference type="PROSITE" id="PS50020"/>
    </source>
</evidence>
<feature type="repeat" description="ANK" evidence="5">
    <location>
        <begin position="600"/>
        <end position="632"/>
    </location>
</feature>
<dbReference type="InterPro" id="IPR036770">
    <property type="entry name" value="Ankyrin_rpt-contain_sf"/>
</dbReference>
<dbReference type="Pfam" id="PF00397">
    <property type="entry name" value="WW"/>
    <property type="match status" value="1"/>
</dbReference>
<evidence type="ECO:0000256" key="6">
    <source>
        <dbReference type="SAM" id="MobiDB-lite"/>
    </source>
</evidence>
<dbReference type="Pfam" id="PF01027">
    <property type="entry name" value="Bax1-I"/>
    <property type="match status" value="1"/>
</dbReference>
<evidence type="ECO:0000256" key="2">
    <source>
        <dbReference type="ARBA" id="ARBA00022692"/>
    </source>
</evidence>
<feature type="compositionally biased region" description="Polar residues" evidence="6">
    <location>
        <begin position="1156"/>
        <end position="1178"/>
    </location>
</feature>
<dbReference type="SMART" id="SM00248">
    <property type="entry name" value="ANK"/>
    <property type="match status" value="4"/>
</dbReference>
<name>A0A813FG13_POLGL</name>
<organism evidence="9 10">
    <name type="scientific">Polarella glacialis</name>
    <name type="common">Dinoflagellate</name>
    <dbReference type="NCBI Taxonomy" id="89957"/>
    <lineage>
        <taxon>Eukaryota</taxon>
        <taxon>Sar</taxon>
        <taxon>Alveolata</taxon>
        <taxon>Dinophyceae</taxon>
        <taxon>Suessiales</taxon>
        <taxon>Suessiaceae</taxon>
        <taxon>Polarella</taxon>
    </lineage>
</organism>
<evidence type="ECO:0000256" key="3">
    <source>
        <dbReference type="ARBA" id="ARBA00022989"/>
    </source>
</evidence>
<dbReference type="Proteomes" id="UP000654075">
    <property type="component" value="Unassembled WGS sequence"/>
</dbReference>
<dbReference type="SUPFAM" id="SSF48403">
    <property type="entry name" value="Ankyrin repeat"/>
    <property type="match status" value="1"/>
</dbReference>
<feature type="transmembrane region" description="Helical" evidence="7">
    <location>
        <begin position="891"/>
        <end position="911"/>
    </location>
</feature>
<dbReference type="GO" id="GO:0016020">
    <property type="term" value="C:membrane"/>
    <property type="evidence" value="ECO:0007669"/>
    <property type="project" value="UniProtKB-SubCell"/>
</dbReference>
<evidence type="ECO:0000313" key="10">
    <source>
        <dbReference type="Proteomes" id="UP000654075"/>
    </source>
</evidence>
<comment type="caution">
    <text evidence="9">The sequence shown here is derived from an EMBL/GenBank/DDBJ whole genome shotgun (WGS) entry which is preliminary data.</text>
</comment>
<feature type="transmembrane region" description="Helical" evidence="7">
    <location>
        <begin position="860"/>
        <end position="884"/>
    </location>
</feature>
<feature type="transmembrane region" description="Helical" evidence="7">
    <location>
        <begin position="834"/>
        <end position="854"/>
    </location>
</feature>
<dbReference type="CDD" id="cd00201">
    <property type="entry name" value="WW"/>
    <property type="match status" value="1"/>
</dbReference>
<dbReference type="PROSITE" id="PS50020">
    <property type="entry name" value="WW_DOMAIN_2"/>
    <property type="match status" value="1"/>
</dbReference>
<feature type="region of interest" description="Disordered" evidence="6">
    <location>
        <begin position="26"/>
        <end position="54"/>
    </location>
</feature>
<feature type="repeat" description="ANK" evidence="5">
    <location>
        <begin position="638"/>
        <end position="670"/>
    </location>
</feature>
<dbReference type="SUPFAM" id="SSF51045">
    <property type="entry name" value="WW domain"/>
    <property type="match status" value="1"/>
</dbReference>
<keyword evidence="3 7" id="KW-1133">Transmembrane helix</keyword>